<feature type="transmembrane region" description="Helical" evidence="1">
    <location>
        <begin position="135"/>
        <end position="154"/>
    </location>
</feature>
<dbReference type="SUPFAM" id="SSF103481">
    <property type="entry name" value="Multidrug resistance efflux transporter EmrE"/>
    <property type="match status" value="2"/>
</dbReference>
<feature type="transmembrane region" description="Helical" evidence="1">
    <location>
        <begin position="219"/>
        <end position="241"/>
    </location>
</feature>
<dbReference type="Gene3D" id="1.10.3730.20">
    <property type="match status" value="1"/>
</dbReference>
<gene>
    <name evidence="3" type="ORF">SAMN07250955_10766</name>
</gene>
<feature type="transmembrane region" description="Helical" evidence="1">
    <location>
        <begin position="105"/>
        <end position="126"/>
    </location>
</feature>
<feature type="transmembrane region" description="Helical" evidence="1">
    <location>
        <begin position="160"/>
        <end position="181"/>
    </location>
</feature>
<dbReference type="InterPro" id="IPR000620">
    <property type="entry name" value="EamA_dom"/>
</dbReference>
<dbReference type="Pfam" id="PF00892">
    <property type="entry name" value="EamA"/>
    <property type="match status" value="2"/>
</dbReference>
<sequence length="299" mass="32605">MVARPALAVARAPELTGILLTLVAMGMFGTMDGLSKALVQSYPPQLVLWLRYLMALPLVILALAPRHPLVAMRQTRAFKLQLLRCLFLIVETGLVITAFKTLPLANAHSIFAVTPLVVTALSFFFLGEQVGWRRWTAVAIGFVGVLIILRPGLMPLGRDMAFIVVAMLLYATYMVLTRLVARVDAADTSYLLQSILMVLMLSLMGPFFLTPIALRHIPLLVLLGVLGAAGHYFLVQALALAPAVVVQPFTYTLLLWAVGIGYLFFGDLPDVWTGVGASLVVGAGLYAAWREHRRRAIPA</sequence>
<proteinExistence type="predicted"/>
<dbReference type="EMBL" id="FYEH01000007">
    <property type="protein sequence ID" value="SNB69867.1"/>
    <property type="molecule type" value="Genomic_DNA"/>
</dbReference>
<name>A0A212RC69_9PROT</name>
<keyword evidence="1" id="KW-0472">Membrane</keyword>
<feature type="domain" description="EamA" evidence="2">
    <location>
        <begin position="161"/>
        <end position="283"/>
    </location>
</feature>
<dbReference type="OrthoDB" id="9812899at2"/>
<feature type="transmembrane region" description="Helical" evidence="1">
    <location>
        <begin position="49"/>
        <end position="69"/>
    </location>
</feature>
<dbReference type="InterPro" id="IPR037185">
    <property type="entry name" value="EmrE-like"/>
</dbReference>
<accession>A0A212RC69</accession>
<feature type="domain" description="EamA" evidence="2">
    <location>
        <begin position="16"/>
        <end position="149"/>
    </location>
</feature>
<feature type="transmembrane region" description="Helical" evidence="1">
    <location>
        <begin position="190"/>
        <end position="213"/>
    </location>
</feature>
<evidence type="ECO:0000313" key="3">
    <source>
        <dbReference type="EMBL" id="SNB69867.1"/>
    </source>
</evidence>
<organism evidence="3 4">
    <name type="scientific">Arboricoccus pini</name>
    <dbReference type="NCBI Taxonomy" id="1963835"/>
    <lineage>
        <taxon>Bacteria</taxon>
        <taxon>Pseudomonadati</taxon>
        <taxon>Pseudomonadota</taxon>
        <taxon>Alphaproteobacteria</taxon>
        <taxon>Geminicoccales</taxon>
        <taxon>Geminicoccaceae</taxon>
        <taxon>Arboricoccus</taxon>
    </lineage>
</organism>
<evidence type="ECO:0000259" key="2">
    <source>
        <dbReference type="Pfam" id="PF00892"/>
    </source>
</evidence>
<feature type="transmembrane region" description="Helical" evidence="1">
    <location>
        <begin position="271"/>
        <end position="289"/>
    </location>
</feature>
<feature type="transmembrane region" description="Helical" evidence="1">
    <location>
        <begin position="81"/>
        <end position="99"/>
    </location>
</feature>
<dbReference type="GO" id="GO:0016020">
    <property type="term" value="C:membrane"/>
    <property type="evidence" value="ECO:0007669"/>
    <property type="project" value="InterPro"/>
</dbReference>
<keyword evidence="4" id="KW-1185">Reference proteome</keyword>
<feature type="transmembrane region" description="Helical" evidence="1">
    <location>
        <begin position="248"/>
        <end position="265"/>
    </location>
</feature>
<dbReference type="RefSeq" id="WP_088561640.1">
    <property type="nucleotide sequence ID" value="NZ_FYEH01000007.1"/>
</dbReference>
<feature type="transmembrane region" description="Helical" evidence="1">
    <location>
        <begin position="12"/>
        <end position="29"/>
    </location>
</feature>
<keyword evidence="1" id="KW-0812">Transmembrane</keyword>
<keyword evidence="1" id="KW-1133">Transmembrane helix</keyword>
<dbReference type="PANTHER" id="PTHR22911:SF103">
    <property type="entry name" value="BLR2811 PROTEIN"/>
    <property type="match status" value="1"/>
</dbReference>
<dbReference type="PANTHER" id="PTHR22911">
    <property type="entry name" value="ACYL-MALONYL CONDENSING ENZYME-RELATED"/>
    <property type="match status" value="1"/>
</dbReference>
<dbReference type="Proteomes" id="UP000197065">
    <property type="component" value="Unassembled WGS sequence"/>
</dbReference>
<reference evidence="3 4" key="1">
    <citation type="submission" date="2017-06" db="EMBL/GenBank/DDBJ databases">
        <authorList>
            <person name="Kim H.J."/>
            <person name="Triplett B.A."/>
        </authorList>
    </citation>
    <scope>NUCLEOTIDE SEQUENCE [LARGE SCALE GENOMIC DNA]</scope>
    <source>
        <strain evidence="3 4">B29T1</strain>
    </source>
</reference>
<evidence type="ECO:0000256" key="1">
    <source>
        <dbReference type="SAM" id="Phobius"/>
    </source>
</evidence>
<evidence type="ECO:0000313" key="4">
    <source>
        <dbReference type="Proteomes" id="UP000197065"/>
    </source>
</evidence>
<protein>
    <submittedName>
        <fullName evidence="3">EamA domain-containing membrane protein RarD</fullName>
    </submittedName>
</protein>
<dbReference type="AlphaFoldDB" id="A0A212RC69"/>